<protein>
    <submittedName>
        <fullName evidence="2">DotI/IcmL family type IV secretion protein</fullName>
    </submittedName>
</protein>
<proteinExistence type="predicted"/>
<evidence type="ECO:0000313" key="3">
    <source>
        <dbReference type="Proteomes" id="UP000809910"/>
    </source>
</evidence>
<dbReference type="Pfam" id="PF11393">
    <property type="entry name" value="T4BSS_DotI_IcmL"/>
    <property type="match status" value="2"/>
</dbReference>
<dbReference type="EMBL" id="JADWVN010000003">
    <property type="protein sequence ID" value="MBL7525130.1"/>
    <property type="molecule type" value="Genomic_DNA"/>
</dbReference>
<comment type="caution">
    <text evidence="2">The sequence shown here is derived from an EMBL/GenBank/DDBJ whole genome shotgun (WGS) entry which is preliminary data.</text>
</comment>
<organism evidence="2 3">
    <name type="scientific">Legionella bononiensis</name>
    <dbReference type="NCBI Taxonomy" id="2793102"/>
    <lineage>
        <taxon>Bacteria</taxon>
        <taxon>Pseudomonadati</taxon>
        <taxon>Pseudomonadota</taxon>
        <taxon>Gammaproteobacteria</taxon>
        <taxon>Legionellales</taxon>
        <taxon>Legionellaceae</taxon>
        <taxon>Legionella</taxon>
    </lineage>
</organism>
<dbReference type="RefSeq" id="WP_203113911.1">
    <property type="nucleotide sequence ID" value="NZ_JADWVM010000018.1"/>
</dbReference>
<keyword evidence="3" id="KW-1185">Reference proteome</keyword>
<dbReference type="InterPro" id="IPR021055">
    <property type="entry name" value="T4BSS_IcmL/DotI"/>
</dbReference>
<name>A0ABS1W705_9GAMM</name>
<reference evidence="2 3" key="1">
    <citation type="submission" date="2020-12" db="EMBL/GenBank/DDBJ databases">
        <title>WGS of Legionella: environmental sample.</title>
        <authorList>
            <person name="Cristino S."/>
            <person name="Girolamini L."/>
            <person name="Salaris S."/>
            <person name="Pascale M.R."/>
            <person name="Mazzotta M."/>
            <person name="Orsini M."/>
            <person name="Grottola A."/>
        </authorList>
    </citation>
    <scope>NUCLEOTIDE SEQUENCE [LARGE SCALE GENOMIC DNA]</scope>
    <source>
        <strain evidence="2 3">30cs62</strain>
    </source>
</reference>
<dbReference type="CDD" id="cd16385">
    <property type="entry name" value="IcmL"/>
    <property type="match status" value="2"/>
</dbReference>
<dbReference type="Proteomes" id="UP000809910">
    <property type="component" value="Unassembled WGS sequence"/>
</dbReference>
<keyword evidence="1" id="KW-0732">Signal</keyword>
<gene>
    <name evidence="2" type="ORF">I5282_00925</name>
</gene>
<accession>A0ABS1W705</accession>
<evidence type="ECO:0000256" key="1">
    <source>
        <dbReference type="SAM" id="SignalP"/>
    </source>
</evidence>
<feature type="signal peptide" evidence="1">
    <location>
        <begin position="1"/>
        <end position="20"/>
    </location>
</feature>
<sequence length="444" mass="49371">MRKIVLFGALFLLIDTQGLAEQATAHTPKKPLVNNQNTFINPKVQTEYCNYKIPVDTTHIDPAVILKWAEHAVIQSFQFTPAELESQLHALKSCYTDKGWIGFHSALQKSGNLKAIQTQNLSVNSRIDGTIQLIDAQENQWKILVPIKVIYQNEQDSVTHFLTVYLTVTWRNTDGLGIMQMISTPHSPPIANKSRSLEETAQYVYSLMTRHGMDTIEGIQKSSSTFIASLFPITSKTREPHADSVTSQAELTQNAHAPNEAQHVSLTTKIQSFANQQLTPNQSTAANTIHLLESDINCDGTIQETASKIDPDYVLIWAKHAITQSFNFNSPSLDSQLQKLQSCYTEQGWLEFSTALQKSGNLEAMRSLNIKMSSEPVGSPQLILSKDEQWVITLPIKVAYQNNQSTISQLLDIKLTIGRKNTGDLGIIHMLATINGASKPEATQ</sequence>
<feature type="chain" id="PRO_5047211159" evidence="1">
    <location>
        <begin position="21"/>
        <end position="444"/>
    </location>
</feature>
<evidence type="ECO:0000313" key="2">
    <source>
        <dbReference type="EMBL" id="MBL7525130.1"/>
    </source>
</evidence>